<dbReference type="SUPFAM" id="SSF140478">
    <property type="entry name" value="LemA-like"/>
    <property type="match status" value="1"/>
</dbReference>
<comment type="similarity">
    <text evidence="2">Belongs to the LemA family.</text>
</comment>
<gene>
    <name evidence="7" type="ORF">DES36_105126</name>
</gene>
<evidence type="ECO:0000256" key="5">
    <source>
        <dbReference type="ARBA" id="ARBA00023136"/>
    </source>
</evidence>
<dbReference type="InterPro" id="IPR007156">
    <property type="entry name" value="MamQ_LemA"/>
</dbReference>
<keyword evidence="3 6" id="KW-0812">Transmembrane</keyword>
<evidence type="ECO:0000313" key="8">
    <source>
        <dbReference type="Proteomes" id="UP000253490"/>
    </source>
</evidence>
<comment type="caution">
    <text evidence="7">The sequence shown here is derived from an EMBL/GenBank/DDBJ whole genome shotgun (WGS) entry which is preliminary data.</text>
</comment>
<protein>
    <submittedName>
        <fullName evidence="7">LemA protein</fullName>
    </submittedName>
</protein>
<dbReference type="RefSeq" id="WP_242981703.1">
    <property type="nucleotide sequence ID" value="NZ_QNRX01000005.1"/>
</dbReference>
<dbReference type="Gene3D" id="1.20.1440.20">
    <property type="entry name" value="LemA-like domain"/>
    <property type="match status" value="1"/>
</dbReference>
<evidence type="ECO:0000256" key="4">
    <source>
        <dbReference type="ARBA" id="ARBA00022989"/>
    </source>
</evidence>
<name>A0A366ICF0_9FIRM</name>
<evidence type="ECO:0000313" key="7">
    <source>
        <dbReference type="EMBL" id="RBP66745.1"/>
    </source>
</evidence>
<evidence type="ECO:0000256" key="3">
    <source>
        <dbReference type="ARBA" id="ARBA00022692"/>
    </source>
</evidence>
<feature type="transmembrane region" description="Helical" evidence="6">
    <location>
        <begin position="6"/>
        <end position="25"/>
    </location>
</feature>
<comment type="subcellular location">
    <subcellularLocation>
        <location evidence="1">Membrane</location>
        <topology evidence="1">Single-pass membrane protein</topology>
    </subcellularLocation>
</comment>
<proteinExistence type="inferred from homology"/>
<dbReference type="EMBL" id="QNRX01000005">
    <property type="protein sequence ID" value="RBP66745.1"/>
    <property type="molecule type" value="Genomic_DNA"/>
</dbReference>
<dbReference type="PANTHER" id="PTHR34478:SF1">
    <property type="entry name" value="PROTEIN LEMA"/>
    <property type="match status" value="1"/>
</dbReference>
<reference evidence="7 8" key="1">
    <citation type="submission" date="2018-06" db="EMBL/GenBank/DDBJ databases">
        <title>Genomic Encyclopedia of Type Strains, Phase IV (KMG-IV): sequencing the most valuable type-strain genomes for metagenomic binning, comparative biology and taxonomic classification.</title>
        <authorList>
            <person name="Goeker M."/>
        </authorList>
    </citation>
    <scope>NUCLEOTIDE SEQUENCE [LARGE SCALE GENOMIC DNA]</scope>
    <source>
        <strain evidence="7 8">DSM 22112</strain>
    </source>
</reference>
<dbReference type="PANTHER" id="PTHR34478">
    <property type="entry name" value="PROTEIN LEMA"/>
    <property type="match status" value="1"/>
</dbReference>
<dbReference type="Proteomes" id="UP000253490">
    <property type="component" value="Unassembled WGS sequence"/>
</dbReference>
<dbReference type="AlphaFoldDB" id="A0A366ICF0"/>
<organism evidence="7 8">
    <name type="scientific">Alkalibaculum bacchi</name>
    <dbReference type="NCBI Taxonomy" id="645887"/>
    <lineage>
        <taxon>Bacteria</taxon>
        <taxon>Bacillati</taxon>
        <taxon>Bacillota</taxon>
        <taxon>Clostridia</taxon>
        <taxon>Eubacteriales</taxon>
        <taxon>Eubacteriaceae</taxon>
        <taxon>Alkalibaculum</taxon>
    </lineage>
</organism>
<evidence type="ECO:0000256" key="6">
    <source>
        <dbReference type="SAM" id="Phobius"/>
    </source>
</evidence>
<dbReference type="GO" id="GO:0016020">
    <property type="term" value="C:membrane"/>
    <property type="evidence" value="ECO:0007669"/>
    <property type="project" value="UniProtKB-SubCell"/>
</dbReference>
<accession>A0A366ICF0</accession>
<evidence type="ECO:0000256" key="2">
    <source>
        <dbReference type="ARBA" id="ARBA00008854"/>
    </source>
</evidence>
<sequence length="179" mass="20438">MPFLIGILVVAVIVVIWIISMSNRFKILLVKISESSSGIDVALTKRYDTLTKTMDVVRAYAKHETETFEKVIKLRAGMSMAEKNEANHSMDEVAHRINLVAENYPELRSSENFKQLQAAIMDAEDHLQAARRVYNMNVSAFNQKMLVFPDSIIANVAHYTPREFFEADEIKQMDVKIDL</sequence>
<dbReference type="InterPro" id="IPR023353">
    <property type="entry name" value="LemA-like_dom_sf"/>
</dbReference>
<keyword evidence="5 6" id="KW-0472">Membrane</keyword>
<keyword evidence="8" id="KW-1185">Reference proteome</keyword>
<keyword evidence="4 6" id="KW-1133">Transmembrane helix</keyword>
<dbReference type="Pfam" id="PF04011">
    <property type="entry name" value="LemA"/>
    <property type="match status" value="1"/>
</dbReference>
<evidence type="ECO:0000256" key="1">
    <source>
        <dbReference type="ARBA" id="ARBA00004167"/>
    </source>
</evidence>